<dbReference type="PANTHER" id="PTHR30443:SF0">
    <property type="entry name" value="PHOSPHOETHANOLAMINE TRANSFERASE EPTA"/>
    <property type="match status" value="1"/>
</dbReference>
<name>A0A2G6JDF8_NEPCE</name>
<comment type="caution">
    <text evidence="9">The sequence shown here is derived from an EMBL/GenBank/DDBJ whole genome shotgun (WGS) entry which is preliminary data.</text>
</comment>
<dbReference type="Gene3D" id="3.40.720.10">
    <property type="entry name" value="Alkaline Phosphatase, subunit A"/>
    <property type="match status" value="1"/>
</dbReference>
<evidence type="ECO:0000259" key="8">
    <source>
        <dbReference type="Pfam" id="PF00884"/>
    </source>
</evidence>
<dbReference type="Pfam" id="PF00884">
    <property type="entry name" value="Sulfatase"/>
    <property type="match status" value="1"/>
</dbReference>
<feature type="transmembrane region" description="Helical" evidence="7">
    <location>
        <begin position="131"/>
        <end position="152"/>
    </location>
</feature>
<sequence length="648" mass="73332">MEFPLSRGTGKNRPNPFLYSIMPLFVSTVLAPRMVASLWKKHWTYETLHDVMARIFSTLVQKGQSTPKLTFLCIFVCLALLDLTLVRDISWLLENLQGKRFWVNYGFSLGVLVLLLLIIAPTKSPAVRSLFLFLILGTQITQQSYFAVYGTFVSVFDLRFIAEDPLLTLELWLGNAIILKPLILLAIELPLLLLLFRLNLQPRWWLKLGSGIIASLLFLLVTFSWYGINKFQFSSIAYFGVFPSLIERQAFEDKLAQKPTVPKQPVAADAPNIIFVVGESLNVQNMGVYGYERQTTPRLQKMLNNGEMLIYKNAVSIGTRTLSSVPYMLTGLQGIDPFGVVYSSPSIFNYAKAAGYQTAFITAQDFQWRNIDQMFVDQDLDFYRSGPDFSAAVSVSEGADDMKVLEQGVIPYLNTAFKTAVKAPVLLVAQMNGSHYPFNTHSPDYIKQFLPETTPNGRNAYDNTILYTDLYLEKLVNHVRSLDPDAWIFYSSDHGQVVKKGKTRFNQGYEPGNIHNPLLIFPPPAHLAQLQGNIDRPTSHADIFATILTLMGITPVSEINGENLLQPINPDRLRVVSAYMKTLHNEPNAALILPDMTYIHVDFERQNATLQDRKTIKPYPELAAKYRRIFERRLNPGSTQPETKRGHQ</sequence>
<dbReference type="GO" id="GO:0016776">
    <property type="term" value="F:phosphotransferase activity, phosphate group as acceptor"/>
    <property type="evidence" value="ECO:0007669"/>
    <property type="project" value="TreeGrafter"/>
</dbReference>
<dbReference type="InterPro" id="IPR017850">
    <property type="entry name" value="Alkaline_phosphatase_core_sf"/>
</dbReference>
<comment type="subcellular location">
    <subcellularLocation>
        <location evidence="1">Cell membrane</location>
        <topology evidence="1">Multi-pass membrane protein</topology>
    </subcellularLocation>
</comment>
<feature type="domain" description="Sulfatase N-terminal" evidence="8">
    <location>
        <begin position="271"/>
        <end position="553"/>
    </location>
</feature>
<evidence type="ECO:0000256" key="6">
    <source>
        <dbReference type="ARBA" id="ARBA00023136"/>
    </source>
</evidence>
<evidence type="ECO:0000256" key="7">
    <source>
        <dbReference type="SAM" id="Phobius"/>
    </source>
</evidence>
<accession>A0A2G6JDF8</accession>
<feature type="transmembrane region" description="Helical" evidence="7">
    <location>
        <begin position="172"/>
        <end position="196"/>
    </location>
</feature>
<evidence type="ECO:0000313" key="10">
    <source>
        <dbReference type="Proteomes" id="UP000242733"/>
    </source>
</evidence>
<proteinExistence type="predicted"/>
<evidence type="ECO:0000256" key="3">
    <source>
        <dbReference type="ARBA" id="ARBA00022679"/>
    </source>
</evidence>
<protein>
    <recommendedName>
        <fullName evidence="8">Sulfatase N-terminal domain-containing protein</fullName>
    </recommendedName>
</protein>
<dbReference type="PANTHER" id="PTHR30443">
    <property type="entry name" value="INNER MEMBRANE PROTEIN"/>
    <property type="match status" value="1"/>
</dbReference>
<dbReference type="CDD" id="cd16017">
    <property type="entry name" value="LptA"/>
    <property type="match status" value="1"/>
</dbReference>
<organism evidence="9 10">
    <name type="scientific">Neptuniibacter caesariensis</name>
    <dbReference type="NCBI Taxonomy" id="207954"/>
    <lineage>
        <taxon>Bacteria</taxon>
        <taxon>Pseudomonadati</taxon>
        <taxon>Pseudomonadota</taxon>
        <taxon>Gammaproteobacteria</taxon>
        <taxon>Oceanospirillales</taxon>
        <taxon>Oceanospirillaceae</taxon>
        <taxon>Neptuniibacter</taxon>
    </lineage>
</organism>
<keyword evidence="2" id="KW-1003">Cell membrane</keyword>
<evidence type="ECO:0000313" key="9">
    <source>
        <dbReference type="EMBL" id="PIE20582.1"/>
    </source>
</evidence>
<feature type="transmembrane region" description="Helical" evidence="7">
    <location>
        <begin position="101"/>
        <end position="119"/>
    </location>
</feature>
<evidence type="ECO:0000256" key="5">
    <source>
        <dbReference type="ARBA" id="ARBA00022989"/>
    </source>
</evidence>
<reference evidence="9 10" key="1">
    <citation type="submission" date="2017-10" db="EMBL/GenBank/DDBJ databases">
        <title>Novel microbial diversity and functional potential in the marine mammal oral microbiome.</title>
        <authorList>
            <person name="Dudek N.K."/>
            <person name="Sun C.L."/>
            <person name="Burstein D."/>
            <person name="Kantor R.S."/>
            <person name="Aliaga Goltsman D.S."/>
            <person name="Bik E.M."/>
            <person name="Thomas B.C."/>
            <person name="Banfield J.F."/>
            <person name="Relman D.A."/>
        </authorList>
    </citation>
    <scope>NUCLEOTIDE SEQUENCE [LARGE SCALE GENOMIC DNA]</scope>
    <source>
        <strain evidence="9">DOLJORAL78_49_30</strain>
    </source>
</reference>
<dbReference type="GO" id="GO:0009244">
    <property type="term" value="P:lipopolysaccharide core region biosynthetic process"/>
    <property type="evidence" value="ECO:0007669"/>
    <property type="project" value="TreeGrafter"/>
</dbReference>
<gene>
    <name evidence="9" type="ORF">CSA61_01485</name>
</gene>
<dbReference type="SUPFAM" id="SSF53649">
    <property type="entry name" value="Alkaline phosphatase-like"/>
    <property type="match status" value="1"/>
</dbReference>
<dbReference type="EMBL" id="PDSG01000005">
    <property type="protein sequence ID" value="PIE20582.1"/>
    <property type="molecule type" value="Genomic_DNA"/>
</dbReference>
<keyword evidence="3" id="KW-0808">Transferase</keyword>
<dbReference type="InterPro" id="IPR000917">
    <property type="entry name" value="Sulfatase_N"/>
</dbReference>
<dbReference type="AlphaFoldDB" id="A0A2G6JDF8"/>
<dbReference type="GO" id="GO:0005886">
    <property type="term" value="C:plasma membrane"/>
    <property type="evidence" value="ECO:0007669"/>
    <property type="project" value="UniProtKB-SubCell"/>
</dbReference>
<feature type="transmembrane region" description="Helical" evidence="7">
    <location>
        <begin position="208"/>
        <end position="228"/>
    </location>
</feature>
<keyword evidence="6 7" id="KW-0472">Membrane</keyword>
<feature type="transmembrane region" description="Helical" evidence="7">
    <location>
        <begin position="69"/>
        <end position="89"/>
    </location>
</feature>
<keyword evidence="4 7" id="KW-0812">Transmembrane</keyword>
<dbReference type="Proteomes" id="UP000242733">
    <property type="component" value="Unassembled WGS sequence"/>
</dbReference>
<evidence type="ECO:0000256" key="4">
    <source>
        <dbReference type="ARBA" id="ARBA00022692"/>
    </source>
</evidence>
<evidence type="ECO:0000256" key="1">
    <source>
        <dbReference type="ARBA" id="ARBA00004651"/>
    </source>
</evidence>
<keyword evidence="5 7" id="KW-1133">Transmembrane helix</keyword>
<evidence type="ECO:0000256" key="2">
    <source>
        <dbReference type="ARBA" id="ARBA00022475"/>
    </source>
</evidence>
<dbReference type="InterPro" id="IPR040423">
    <property type="entry name" value="PEA_transferase"/>
</dbReference>
<dbReference type="InterPro" id="IPR058130">
    <property type="entry name" value="PEA_transf_C"/>
</dbReference>
<feature type="transmembrane region" description="Helical" evidence="7">
    <location>
        <begin position="17"/>
        <end position="36"/>
    </location>
</feature>